<evidence type="ECO:0000256" key="11">
    <source>
        <dbReference type="ARBA" id="ARBA00044884"/>
    </source>
</evidence>
<evidence type="ECO:0000256" key="21">
    <source>
        <dbReference type="ARBA" id="ARBA00044985"/>
    </source>
</evidence>
<evidence type="ECO:0000259" key="26">
    <source>
        <dbReference type="PROSITE" id="PS50850"/>
    </source>
</evidence>
<dbReference type="PROSITE" id="PS50850">
    <property type="entry name" value="MFS"/>
    <property type="match status" value="1"/>
</dbReference>
<dbReference type="InterPro" id="IPR036259">
    <property type="entry name" value="MFS_trans_sf"/>
</dbReference>
<feature type="transmembrane region" description="Helical" evidence="25">
    <location>
        <begin position="91"/>
        <end position="111"/>
    </location>
</feature>
<feature type="transmembrane region" description="Helical" evidence="25">
    <location>
        <begin position="336"/>
        <end position="361"/>
    </location>
</feature>
<name>A0A413VQF1_9BACE</name>
<evidence type="ECO:0000256" key="16">
    <source>
        <dbReference type="ARBA" id="ARBA00044900"/>
    </source>
</evidence>
<comment type="caution">
    <text evidence="27">The sequence shown here is derived from an EMBL/GenBank/DDBJ whole genome shotgun (WGS) entry which is preliminary data.</text>
</comment>
<keyword evidence="6 25" id="KW-0472">Membrane</keyword>
<evidence type="ECO:0000256" key="8">
    <source>
        <dbReference type="ARBA" id="ARBA00044876"/>
    </source>
</evidence>
<evidence type="ECO:0000256" key="17">
    <source>
        <dbReference type="ARBA" id="ARBA00044903"/>
    </source>
</evidence>
<accession>A0A413VQF1</accession>
<feature type="transmembrane region" description="Helical" evidence="25">
    <location>
        <begin position="12"/>
        <end position="33"/>
    </location>
</feature>
<feature type="domain" description="Major facilitator superfamily (MFS) profile" evidence="26">
    <location>
        <begin position="19"/>
        <end position="439"/>
    </location>
</feature>
<feature type="transmembrane region" description="Helical" evidence="25">
    <location>
        <begin position="373"/>
        <end position="394"/>
    </location>
</feature>
<evidence type="ECO:0000256" key="24">
    <source>
        <dbReference type="ARBA" id="ARBA00046376"/>
    </source>
</evidence>
<feature type="transmembrane region" description="Helical" evidence="25">
    <location>
        <begin position="283"/>
        <end position="304"/>
    </location>
</feature>
<comment type="catalytic activity">
    <reaction evidence="17">
        <text>L-arginyl-glycine(out) = L-arginyl-glycine(in)</text>
        <dbReference type="Rhea" id="RHEA:79391"/>
        <dbReference type="ChEBI" id="CHEBI:229955"/>
    </reaction>
</comment>
<proteinExistence type="inferred from homology"/>
<comment type="catalytic activity">
    <reaction evidence="16">
        <text>L-lysyl-L-lysine(out) = L-lysyl-L-lysine(in)</text>
        <dbReference type="Rhea" id="RHEA:79403"/>
        <dbReference type="ChEBI" id="CHEBI:229956"/>
    </reaction>
</comment>
<feature type="transmembrane region" description="Helical" evidence="25">
    <location>
        <begin position="123"/>
        <end position="145"/>
    </location>
</feature>
<dbReference type="PANTHER" id="PTHR23512">
    <property type="entry name" value="MAJOR FACILITATOR SUPERFAMILY DOMAIN-CONTAINING PROTEIN 1"/>
    <property type="match status" value="1"/>
</dbReference>
<gene>
    <name evidence="27" type="ORF">DW888_08005</name>
</gene>
<comment type="catalytic activity">
    <reaction evidence="13">
        <text>L-alpha-aminoacyl-L-lysine(out) = L-alpha-aminoacyl-L-lysine(in)</text>
        <dbReference type="Rhea" id="RHEA:79383"/>
        <dbReference type="ChEBI" id="CHEBI:229966"/>
    </reaction>
</comment>
<dbReference type="InterPro" id="IPR052187">
    <property type="entry name" value="MFSD1"/>
</dbReference>
<dbReference type="Gene3D" id="1.20.1250.20">
    <property type="entry name" value="MFS general substrate transporter like domains"/>
    <property type="match status" value="2"/>
</dbReference>
<dbReference type="Pfam" id="PF07690">
    <property type="entry name" value="MFS_1"/>
    <property type="match status" value="1"/>
</dbReference>
<comment type="subcellular location">
    <subcellularLocation>
        <location evidence="1">Lysosome membrane</location>
        <topology evidence="1">Multi-pass membrane protein</topology>
    </subcellularLocation>
</comment>
<organism evidence="27 28">
    <name type="scientific">Bacteroides nordii</name>
    <dbReference type="NCBI Taxonomy" id="291645"/>
    <lineage>
        <taxon>Bacteria</taxon>
        <taxon>Pseudomonadati</taxon>
        <taxon>Bacteroidota</taxon>
        <taxon>Bacteroidia</taxon>
        <taxon>Bacteroidales</taxon>
        <taxon>Bacteroidaceae</taxon>
        <taxon>Bacteroides</taxon>
    </lineage>
</organism>
<dbReference type="SUPFAM" id="SSF103473">
    <property type="entry name" value="MFS general substrate transporter"/>
    <property type="match status" value="1"/>
</dbReference>
<evidence type="ECO:0000313" key="27">
    <source>
        <dbReference type="EMBL" id="RHB35788.1"/>
    </source>
</evidence>
<evidence type="ECO:0000256" key="12">
    <source>
        <dbReference type="ARBA" id="ARBA00044891"/>
    </source>
</evidence>
<comment type="function">
    <text evidence="23">Lysosomal dipeptide uniporter that selectively exports lysine, arginine or histidine-containing dipeptides with a net positive charge from the lysosome lumen into the cytosol. Could play a role in a specific type of protein O-glycosylation indirectly regulating macrophages migration and tissue invasion. Also essential for liver homeostasis.</text>
</comment>
<keyword evidence="3" id="KW-0813">Transport</keyword>
<comment type="catalytic activity">
    <reaction evidence="11">
        <text>L-alpha-aminoacyl-L-histidine(out) = L-alpha-aminoacyl-L-histidine(in)</text>
        <dbReference type="Rhea" id="RHEA:79375"/>
        <dbReference type="ChEBI" id="CHEBI:229967"/>
    </reaction>
</comment>
<sequence>MTEQLKKKLNDSVVTRWGALAIVAFTMMAAYYVNDVMAPLKNMLESDLAWTSTEFGFFTGAYSFLNVFLLMLIWGGLILDRFGIRFTGKLAAILMVVGTGLEYYAITVLAGDESLIFGYKTGVFVASAGYSIFGVGAEVAGITVSKIIAKWFRGKEMATAMGVQVALARIGSQAAYSVAIPLARNFSIDTPLLIGFVLLVGGLIAFFAFSVMDKKLDKQVEASAEDGGEDKFSFKDVKHILTNPGFWLIALLCVLFYSCVFPFQKFASELMVGKYGIDENVAGSIVGLPALGALILTPVFGGLVDKRGKAASIMMLGAAMLICVHFIYAIPSIDNWLIAIGLMIILGIAFSLVPSAMWPSVAKIFPVNQLGTAYALIFFIQNIGLWGIPTLIGWVLDTYCVVGTSGNANEYDYTIPMCIFTGLAILSLFVAFLLKVVDKKKGYGLELPNIKK</sequence>
<comment type="catalytic activity">
    <reaction evidence="20">
        <text>L-lysyl-glycine(out) = L-lysyl-glycine(in)</text>
        <dbReference type="Rhea" id="RHEA:79407"/>
        <dbReference type="ChEBI" id="CHEBI:191202"/>
    </reaction>
</comment>
<dbReference type="InterPro" id="IPR011701">
    <property type="entry name" value="MFS"/>
</dbReference>
<feature type="transmembrane region" description="Helical" evidence="25">
    <location>
        <begin position="55"/>
        <end position="79"/>
    </location>
</feature>
<evidence type="ECO:0000256" key="20">
    <source>
        <dbReference type="ARBA" id="ARBA00044924"/>
    </source>
</evidence>
<evidence type="ECO:0000256" key="3">
    <source>
        <dbReference type="ARBA" id="ARBA00022448"/>
    </source>
</evidence>
<comment type="subunit">
    <text evidence="24">Homodimer. Interacts with lysosomal protein GLMP (via lumenal domain); the interaction starts while both proteins are still in the endoplasmic reticulum and is required for stabilization of MFSD1 in lysosomes but has no direct effect on its targeting to lysosomes or transporter activity.</text>
</comment>
<evidence type="ECO:0000256" key="6">
    <source>
        <dbReference type="ARBA" id="ARBA00023136"/>
    </source>
</evidence>
<evidence type="ECO:0000256" key="15">
    <source>
        <dbReference type="ARBA" id="ARBA00044899"/>
    </source>
</evidence>
<evidence type="ECO:0000256" key="7">
    <source>
        <dbReference type="ARBA" id="ARBA00023228"/>
    </source>
</evidence>
<keyword evidence="5 25" id="KW-1133">Transmembrane helix</keyword>
<comment type="catalytic activity">
    <reaction evidence="8">
        <text>L-lysyl-L-alanine(out) = L-lysyl-L-alanine(in)</text>
        <dbReference type="Rhea" id="RHEA:79399"/>
        <dbReference type="ChEBI" id="CHEBI:229954"/>
    </reaction>
</comment>
<dbReference type="PANTHER" id="PTHR23512:SF3">
    <property type="entry name" value="MAJOR FACILITATOR SUPERFAMILY DOMAIN-CONTAINING PROTEIN 1"/>
    <property type="match status" value="1"/>
</dbReference>
<evidence type="ECO:0000256" key="23">
    <source>
        <dbReference type="ARBA" id="ARBA00045709"/>
    </source>
</evidence>
<dbReference type="RefSeq" id="WP_122201273.1">
    <property type="nucleotide sequence ID" value="NZ_CABJFV010000005.1"/>
</dbReference>
<keyword evidence="7" id="KW-0458">Lysosome</keyword>
<comment type="catalytic activity">
    <reaction evidence="12">
        <text>L-lysyl-L-alpha-amino acid(out) = L-lysyl-L-alpha-amino acid(in)</text>
        <dbReference type="Rhea" id="RHEA:79387"/>
        <dbReference type="ChEBI" id="CHEBI:229965"/>
    </reaction>
</comment>
<comment type="similarity">
    <text evidence="2">Belongs to the major facilitator superfamily.</text>
</comment>
<feature type="transmembrane region" description="Helical" evidence="25">
    <location>
        <begin position="245"/>
        <end position="263"/>
    </location>
</feature>
<dbReference type="Proteomes" id="UP000284379">
    <property type="component" value="Unassembled WGS sequence"/>
</dbReference>
<dbReference type="AlphaFoldDB" id="A0A413VQF1"/>
<evidence type="ECO:0000256" key="22">
    <source>
        <dbReference type="ARBA" id="ARBA00045018"/>
    </source>
</evidence>
<comment type="catalytic activity">
    <reaction evidence="19">
        <text>L-alanyl-L-lysine(out) = L-alanyl-L-lysine(in)</text>
        <dbReference type="Rhea" id="RHEA:79415"/>
        <dbReference type="ChEBI" id="CHEBI:192470"/>
    </reaction>
</comment>
<comment type="catalytic activity">
    <reaction evidence="10">
        <text>L-alpha-aminoacyl-L-arginine(out) = L-alpha-aminoacyl-L-arginine(in)</text>
        <dbReference type="Rhea" id="RHEA:79367"/>
        <dbReference type="ChEBI" id="CHEBI:229968"/>
    </reaction>
</comment>
<protein>
    <recommendedName>
        <fullName evidence="21">Lysosomal dipeptide transporter MFSD1</fullName>
    </recommendedName>
    <alternativeName>
        <fullName evidence="22">Major facilitator superfamily domain-containing protein 1</fullName>
    </alternativeName>
</protein>
<evidence type="ECO:0000256" key="10">
    <source>
        <dbReference type="ARBA" id="ARBA00044881"/>
    </source>
</evidence>
<evidence type="ECO:0000256" key="13">
    <source>
        <dbReference type="ARBA" id="ARBA00044893"/>
    </source>
</evidence>
<comment type="catalytic activity">
    <reaction evidence="18">
        <text>L-histidyl-L-alpha-amino acid(out) = L-histidyl-L-alpha-amino acid(in)</text>
        <dbReference type="Rhea" id="RHEA:79379"/>
        <dbReference type="ChEBI" id="CHEBI:229964"/>
    </reaction>
</comment>
<keyword evidence="4 25" id="KW-0812">Transmembrane</keyword>
<dbReference type="EMBL" id="QSGO01000005">
    <property type="protein sequence ID" value="RHB35788.1"/>
    <property type="molecule type" value="Genomic_DNA"/>
</dbReference>
<evidence type="ECO:0000256" key="5">
    <source>
        <dbReference type="ARBA" id="ARBA00022989"/>
    </source>
</evidence>
<feature type="transmembrane region" description="Helical" evidence="25">
    <location>
        <begin position="157"/>
        <end position="180"/>
    </location>
</feature>
<evidence type="ECO:0000256" key="25">
    <source>
        <dbReference type="SAM" id="Phobius"/>
    </source>
</evidence>
<reference evidence="27 28" key="1">
    <citation type="submission" date="2018-08" db="EMBL/GenBank/DDBJ databases">
        <title>A genome reference for cultivated species of the human gut microbiota.</title>
        <authorList>
            <person name="Zou Y."/>
            <person name="Xue W."/>
            <person name="Luo G."/>
        </authorList>
    </citation>
    <scope>NUCLEOTIDE SEQUENCE [LARGE SCALE GENOMIC DNA]</scope>
    <source>
        <strain evidence="27 28">AM40-30BH</strain>
    </source>
</reference>
<dbReference type="InterPro" id="IPR020846">
    <property type="entry name" value="MFS_dom"/>
</dbReference>
<evidence type="ECO:0000256" key="18">
    <source>
        <dbReference type="ARBA" id="ARBA00044912"/>
    </source>
</evidence>
<dbReference type="GO" id="GO:0005765">
    <property type="term" value="C:lysosomal membrane"/>
    <property type="evidence" value="ECO:0007669"/>
    <property type="project" value="UniProtKB-SubCell"/>
</dbReference>
<comment type="catalytic activity">
    <reaction evidence="9">
        <text>L-histidyl-glycine(out) = L-histidyl-glycine(in)</text>
        <dbReference type="Rhea" id="RHEA:79395"/>
        <dbReference type="ChEBI" id="CHEBI:229957"/>
    </reaction>
</comment>
<evidence type="ECO:0000256" key="19">
    <source>
        <dbReference type="ARBA" id="ARBA00044919"/>
    </source>
</evidence>
<feature type="transmembrane region" description="Helical" evidence="25">
    <location>
        <begin position="192"/>
        <end position="212"/>
    </location>
</feature>
<evidence type="ECO:0000256" key="2">
    <source>
        <dbReference type="ARBA" id="ARBA00008335"/>
    </source>
</evidence>
<evidence type="ECO:0000256" key="4">
    <source>
        <dbReference type="ARBA" id="ARBA00022692"/>
    </source>
</evidence>
<dbReference type="GO" id="GO:0022857">
    <property type="term" value="F:transmembrane transporter activity"/>
    <property type="evidence" value="ECO:0007669"/>
    <property type="project" value="InterPro"/>
</dbReference>
<comment type="catalytic activity">
    <reaction evidence="15">
        <text>L-arginyl-L-alpha-amino acid(out) = L-arginyl-L-alpha-amino acid(in)</text>
        <dbReference type="Rhea" id="RHEA:79371"/>
        <dbReference type="ChEBI" id="CHEBI:84315"/>
    </reaction>
</comment>
<feature type="transmembrane region" description="Helical" evidence="25">
    <location>
        <begin position="414"/>
        <end position="434"/>
    </location>
</feature>
<feature type="transmembrane region" description="Helical" evidence="25">
    <location>
        <begin position="311"/>
        <end position="330"/>
    </location>
</feature>
<comment type="catalytic activity">
    <reaction evidence="14">
        <text>L-aspartyl-L-lysine(out) = L-aspartyl-L-lysine(in)</text>
        <dbReference type="Rhea" id="RHEA:79411"/>
        <dbReference type="ChEBI" id="CHEBI:229953"/>
    </reaction>
</comment>
<evidence type="ECO:0000256" key="9">
    <source>
        <dbReference type="ARBA" id="ARBA00044878"/>
    </source>
</evidence>
<evidence type="ECO:0000313" key="28">
    <source>
        <dbReference type="Proteomes" id="UP000284379"/>
    </source>
</evidence>
<evidence type="ECO:0000256" key="1">
    <source>
        <dbReference type="ARBA" id="ARBA00004155"/>
    </source>
</evidence>
<evidence type="ECO:0000256" key="14">
    <source>
        <dbReference type="ARBA" id="ARBA00044898"/>
    </source>
</evidence>